<dbReference type="Pfam" id="PF00561">
    <property type="entry name" value="Abhydrolase_1"/>
    <property type="match status" value="1"/>
</dbReference>
<dbReference type="Gene3D" id="3.40.50.1820">
    <property type="entry name" value="alpha/beta hydrolase"/>
    <property type="match status" value="1"/>
</dbReference>
<name>A0ABS1TE13_9CLOT</name>
<dbReference type="SUPFAM" id="SSF53474">
    <property type="entry name" value="alpha/beta-Hydrolases"/>
    <property type="match status" value="1"/>
</dbReference>
<accession>A0ABS1TE13</accession>
<dbReference type="PRINTS" id="PR00793">
    <property type="entry name" value="PROAMNOPTASE"/>
</dbReference>
<evidence type="ECO:0000313" key="5">
    <source>
        <dbReference type="Proteomes" id="UP000632377"/>
    </source>
</evidence>
<dbReference type="InterPro" id="IPR029058">
    <property type="entry name" value="AB_hydrolase_fold"/>
</dbReference>
<evidence type="ECO:0000256" key="1">
    <source>
        <dbReference type="ARBA" id="ARBA00010088"/>
    </source>
</evidence>
<comment type="similarity">
    <text evidence="1">Belongs to the peptidase S33 family.</text>
</comment>
<reference evidence="4 5" key="1">
    <citation type="submission" date="2021-01" db="EMBL/GenBank/DDBJ databases">
        <title>Genome public.</title>
        <authorList>
            <person name="Liu C."/>
            <person name="Sun Q."/>
        </authorList>
    </citation>
    <scope>NUCLEOTIDE SEQUENCE [LARGE SCALE GENOMIC DNA]</scope>
    <source>
        <strain evidence="4 5">YIM B02515</strain>
    </source>
</reference>
<dbReference type="InterPro" id="IPR000073">
    <property type="entry name" value="AB_hydrolase_1"/>
</dbReference>
<keyword evidence="5" id="KW-1185">Reference proteome</keyword>
<dbReference type="GO" id="GO:0016787">
    <property type="term" value="F:hydrolase activity"/>
    <property type="evidence" value="ECO:0007669"/>
    <property type="project" value="UniProtKB-KW"/>
</dbReference>
<proteinExistence type="inferred from homology"/>
<gene>
    <name evidence="4" type="ORF">JK636_14755</name>
</gene>
<comment type="caution">
    <text evidence="4">The sequence shown here is derived from an EMBL/GenBank/DDBJ whole genome shotgun (WGS) entry which is preliminary data.</text>
</comment>
<evidence type="ECO:0000259" key="3">
    <source>
        <dbReference type="Pfam" id="PF00561"/>
    </source>
</evidence>
<protein>
    <submittedName>
        <fullName evidence="4">Alpha/beta hydrolase</fullName>
    </submittedName>
</protein>
<dbReference type="InterPro" id="IPR002410">
    <property type="entry name" value="Peptidase_S33"/>
</dbReference>
<evidence type="ECO:0000256" key="2">
    <source>
        <dbReference type="ARBA" id="ARBA00022801"/>
    </source>
</evidence>
<dbReference type="EMBL" id="JAESWC010000009">
    <property type="protein sequence ID" value="MBL4937012.1"/>
    <property type="molecule type" value="Genomic_DNA"/>
</dbReference>
<keyword evidence="2 4" id="KW-0378">Hydrolase</keyword>
<dbReference type="RefSeq" id="WP_202749767.1">
    <property type="nucleotide sequence ID" value="NZ_JAESWC010000009.1"/>
</dbReference>
<evidence type="ECO:0000313" key="4">
    <source>
        <dbReference type="EMBL" id="MBL4937012.1"/>
    </source>
</evidence>
<dbReference type="Proteomes" id="UP000632377">
    <property type="component" value="Unassembled WGS sequence"/>
</dbReference>
<organism evidence="4 5">
    <name type="scientific">Clostridium rhizosphaerae</name>
    <dbReference type="NCBI Taxonomy" id="2803861"/>
    <lineage>
        <taxon>Bacteria</taxon>
        <taxon>Bacillati</taxon>
        <taxon>Bacillota</taxon>
        <taxon>Clostridia</taxon>
        <taxon>Eubacteriales</taxon>
        <taxon>Clostridiaceae</taxon>
        <taxon>Clostridium</taxon>
    </lineage>
</organism>
<dbReference type="PANTHER" id="PTHR43329">
    <property type="entry name" value="EPOXIDE HYDROLASE"/>
    <property type="match status" value="1"/>
</dbReference>
<feature type="domain" description="AB hydrolase-1" evidence="3">
    <location>
        <begin position="39"/>
        <end position="162"/>
    </location>
</feature>
<sequence>MLISPGKSKTIKCINIIEKIQLGGVTQWISIRGRDISKPIMLFLHGGPGASRRYYNCQLEKIFIIVNWDQRGSGNSFSEEVSKESINVEQLIADTNDLVEFLKKKFNRKKIFLVGHSWGSFLGINTAYRYPNNFYAYVGIGQVVNGKMNERISYNYTLDMARKYNNIKAIEELTTISRIEEGLYCNGRTGIHKEREWLYELGECKSKKMSFFRWLNSVRTKKIFSLDKVQYKKGLNFTAENLWGWSDNVDLFSQIPQINVPTFILTGRYDYVSTFELASKYYNQLKAPIKELIWFEWSSHAPHIEEPVKFYKIMNRVLNVCFNKSI</sequence>